<feature type="region of interest" description="Disordered" evidence="3">
    <location>
        <begin position="471"/>
        <end position="491"/>
    </location>
</feature>
<feature type="domain" description="SH3b" evidence="4">
    <location>
        <begin position="327"/>
        <end position="390"/>
    </location>
</feature>
<dbReference type="Gene3D" id="2.30.30.40">
    <property type="entry name" value="SH3 Domains"/>
    <property type="match status" value="3"/>
</dbReference>
<dbReference type="AlphaFoldDB" id="G9XM38"/>
<dbReference type="InterPro" id="IPR002508">
    <property type="entry name" value="MurNAc-LAA_cat"/>
</dbReference>
<dbReference type="GO" id="GO:0071555">
    <property type="term" value="P:cell wall organization"/>
    <property type="evidence" value="ECO:0007669"/>
    <property type="project" value="UniProtKB-KW"/>
</dbReference>
<feature type="region of interest" description="Disordered" evidence="3">
    <location>
        <begin position="620"/>
        <end position="655"/>
    </location>
</feature>
<dbReference type="CDD" id="cd02696">
    <property type="entry name" value="MurNAc-LAA"/>
    <property type="match status" value="1"/>
</dbReference>
<dbReference type="SMART" id="SM00646">
    <property type="entry name" value="Ami_3"/>
    <property type="match status" value="1"/>
</dbReference>
<evidence type="ECO:0000313" key="5">
    <source>
        <dbReference type="EMBL" id="EHL07265.1"/>
    </source>
</evidence>
<dbReference type="Pfam" id="PF01520">
    <property type="entry name" value="Amidase_3"/>
    <property type="match status" value="1"/>
</dbReference>
<accession>G9XM38</accession>
<dbReference type="InterPro" id="IPR003646">
    <property type="entry name" value="SH3-like_bac-type"/>
</dbReference>
<dbReference type="GO" id="GO:0008745">
    <property type="term" value="F:N-acetylmuramoyl-L-alanine amidase activity"/>
    <property type="evidence" value="ECO:0007669"/>
    <property type="project" value="InterPro"/>
</dbReference>
<feature type="domain" description="SH3b" evidence="4">
    <location>
        <begin position="483"/>
        <end position="546"/>
    </location>
</feature>
<evidence type="ECO:0000256" key="3">
    <source>
        <dbReference type="SAM" id="MobiDB-lite"/>
    </source>
</evidence>
<organism evidence="5 6">
    <name type="scientific">Desulfitobacterium hafniense DP7</name>
    <dbReference type="NCBI Taxonomy" id="537010"/>
    <lineage>
        <taxon>Bacteria</taxon>
        <taxon>Bacillati</taxon>
        <taxon>Bacillota</taxon>
        <taxon>Clostridia</taxon>
        <taxon>Eubacteriales</taxon>
        <taxon>Desulfitobacteriaceae</taxon>
        <taxon>Desulfitobacterium</taxon>
    </lineage>
</organism>
<proteinExistence type="predicted"/>
<dbReference type="InterPro" id="IPR007253">
    <property type="entry name" value="Cell_wall-bd_2"/>
</dbReference>
<feature type="region of interest" description="Disordered" evidence="3">
    <location>
        <begin position="675"/>
        <end position="696"/>
    </location>
</feature>
<dbReference type="PANTHER" id="PTHR30032">
    <property type="entry name" value="N-ACETYLMURAMOYL-L-ALANINE AMIDASE-RELATED"/>
    <property type="match status" value="1"/>
</dbReference>
<feature type="compositionally biased region" description="Pro residues" evidence="3">
    <location>
        <begin position="474"/>
        <end position="483"/>
    </location>
</feature>
<gene>
    <name evidence="5" type="ORF">HMPREF0322_02024</name>
</gene>
<dbReference type="PATRIC" id="fig|537010.4.peg.1896"/>
<sequence length="866" mass="92904">MRKDETVKKVIFTLITSLTLVVSASISVWASPLAYPIERLSGQDRVDTALSISEKGWTSADTVILCEYADFPDSIASTPFAVSLDAPILLTQGTALDPRVVDEIKRLQPGRVVLLGGTGVLKPTIEEELGKFDFPIVVERIGGQNRYETSVLLAQKVPNDVVILANGDTFPDALSAASFAGIKQIPIVLTSKKMPESVLNYLNETQPSQIIVIGGEGAIPSEGLTDHGFAIETRLGGQDRYETNAAVVSFVQDAYETDDLFLASGITFPDAVAGTVLAAKYKAPLLLTEKEDIPTSVYTYMREHMKVEPPRPSPGPSGTPGTPTTRPKQAEITPAGGLNLRESPSSSGAKLATIPQGTLITLLEEQAGWYKTTFADQTGWVAAEYLTLVDPSGSDNQPDKPAEPKTRQGVITAANGLNLRDNPSSSGEKLVTIPKDATIQILAEQSGWYQTTYETKTGWISAEYVSLIPSEASDPPPAAPPAPKKGKSTAANGLNLRATPAAAGEKITTVPGGTLFEIIEEENGWYKISFDSHTGWVSGEYVEIVENTDEDKADDAKADEPAVNPNPPSEETLPEITIDLSVNGTVYILGGSGVISSTAQSIIEGKAFSKYKENLRDFPPLPAEIKKEEPPEEEEPDDPEEPAPPVDTEYDPSREVPVDPFIDIPEYALAGKVIMLDPGHGGPDPGASGPSKTHEKDNTLPIALALKDILTQAGAEVLMTREDDSSPCTASKYTELEDLKARVALANSCNADLFISIHNDAFTNPAVNGTTVFYSAANPKNVESLHLAGSIRTSVIDIIKTTDRGVKPGNLYVLNNTKIPAILLEIAFISNPYEEARLQNQTFRENAAAGIFRGIYAYFTTPIPKD</sequence>
<dbReference type="InterPro" id="IPR036028">
    <property type="entry name" value="SH3-like_dom_sf"/>
</dbReference>
<dbReference type="Proteomes" id="UP000004416">
    <property type="component" value="Unassembled WGS sequence"/>
</dbReference>
<dbReference type="GO" id="GO:0009253">
    <property type="term" value="P:peptidoglycan catabolic process"/>
    <property type="evidence" value="ECO:0007669"/>
    <property type="project" value="InterPro"/>
</dbReference>
<dbReference type="EMBL" id="AFZX01000045">
    <property type="protein sequence ID" value="EHL07265.1"/>
    <property type="molecule type" value="Genomic_DNA"/>
</dbReference>
<dbReference type="SUPFAM" id="SSF53187">
    <property type="entry name" value="Zn-dependent exopeptidases"/>
    <property type="match status" value="1"/>
</dbReference>
<dbReference type="Gene3D" id="3.40.630.40">
    <property type="entry name" value="Zn-dependent exopeptidases"/>
    <property type="match status" value="1"/>
</dbReference>
<dbReference type="HOGENOM" id="CLU_020116_0_0_9"/>
<dbReference type="InterPro" id="IPR051922">
    <property type="entry name" value="Bact_Sporulation_Assoc"/>
</dbReference>
<keyword evidence="2" id="KW-0961">Cell wall biogenesis/degradation</keyword>
<comment type="caution">
    <text evidence="5">The sequence shown here is derived from an EMBL/GenBank/DDBJ whole genome shotgun (WGS) entry which is preliminary data.</text>
</comment>
<dbReference type="Pfam" id="PF04122">
    <property type="entry name" value="CW_binding_2"/>
    <property type="match status" value="3"/>
</dbReference>
<reference evidence="5 6" key="1">
    <citation type="submission" date="2011-08" db="EMBL/GenBank/DDBJ databases">
        <authorList>
            <person name="Weinstock G."/>
            <person name="Sodergren E."/>
            <person name="Clifton S."/>
            <person name="Fulton L."/>
            <person name="Fulton B."/>
            <person name="Courtney L."/>
            <person name="Fronick C."/>
            <person name="Harrison M."/>
            <person name="Strong C."/>
            <person name="Farmer C."/>
            <person name="Delahaunty K."/>
            <person name="Markovic C."/>
            <person name="Hall O."/>
            <person name="Minx P."/>
            <person name="Tomlinson C."/>
            <person name="Mitreva M."/>
            <person name="Hou S."/>
            <person name="Chen J."/>
            <person name="Wollam A."/>
            <person name="Pepin K.H."/>
            <person name="Johnson M."/>
            <person name="Bhonagiri V."/>
            <person name="Zhang X."/>
            <person name="Suruliraj S."/>
            <person name="Warren W."/>
            <person name="Chinwalla A."/>
            <person name="Mardis E.R."/>
            <person name="Wilson R.K."/>
        </authorList>
    </citation>
    <scope>NUCLEOTIDE SEQUENCE [LARGE SCALE GENOMIC DNA]</scope>
    <source>
        <strain evidence="5 6">DP7</strain>
    </source>
</reference>
<feature type="domain" description="SH3b" evidence="4">
    <location>
        <begin position="406"/>
        <end position="469"/>
    </location>
</feature>
<protein>
    <submittedName>
        <fullName evidence="5">N-acetylmuramoyl-L-alanine amidase</fullName>
    </submittedName>
</protein>
<dbReference type="Gene3D" id="3.40.50.12090">
    <property type="match status" value="2"/>
</dbReference>
<feature type="compositionally biased region" description="Acidic residues" evidence="3">
    <location>
        <begin position="630"/>
        <end position="641"/>
    </location>
</feature>
<evidence type="ECO:0000259" key="4">
    <source>
        <dbReference type="PROSITE" id="PS51781"/>
    </source>
</evidence>
<keyword evidence="1" id="KW-0378">Hydrolase</keyword>
<dbReference type="PANTHER" id="PTHR30032:SF1">
    <property type="entry name" value="N-ACETYLMURAMOYL-L-ALANINE AMIDASE LYTC"/>
    <property type="match status" value="1"/>
</dbReference>
<evidence type="ECO:0000256" key="2">
    <source>
        <dbReference type="ARBA" id="ARBA00023316"/>
    </source>
</evidence>
<dbReference type="Pfam" id="PF08239">
    <property type="entry name" value="SH3_3"/>
    <property type="match status" value="3"/>
</dbReference>
<dbReference type="SMART" id="SM00287">
    <property type="entry name" value="SH3b"/>
    <property type="match status" value="3"/>
</dbReference>
<feature type="region of interest" description="Disordered" evidence="3">
    <location>
        <begin position="551"/>
        <end position="573"/>
    </location>
</feature>
<name>G9XM38_DESHA</name>
<dbReference type="SUPFAM" id="SSF50044">
    <property type="entry name" value="SH3-domain"/>
    <property type="match status" value="1"/>
</dbReference>
<feature type="region of interest" description="Disordered" evidence="3">
    <location>
        <begin position="306"/>
        <end position="350"/>
    </location>
</feature>
<evidence type="ECO:0000313" key="6">
    <source>
        <dbReference type="Proteomes" id="UP000004416"/>
    </source>
</evidence>
<evidence type="ECO:0000256" key="1">
    <source>
        <dbReference type="ARBA" id="ARBA00022801"/>
    </source>
</evidence>
<dbReference type="PROSITE" id="PS51781">
    <property type="entry name" value="SH3B"/>
    <property type="match status" value="3"/>
</dbReference>